<evidence type="ECO:0000256" key="1">
    <source>
        <dbReference type="ARBA" id="ARBA00008072"/>
    </source>
</evidence>
<dbReference type="PANTHER" id="PTHR45348">
    <property type="entry name" value="HYPOTHETICAL OXIDOREDUCTASE (EUROFUNG)"/>
    <property type="match status" value="1"/>
</dbReference>
<dbReference type="AlphaFoldDB" id="A0A8K0R3Y1"/>
<keyword evidence="7" id="KW-1185">Reference proteome</keyword>
<dbReference type="SMART" id="SM00829">
    <property type="entry name" value="PKS_ER"/>
    <property type="match status" value="1"/>
</dbReference>
<comment type="similarity">
    <text evidence="1">Belongs to the zinc-containing alcohol dehydrogenase family.</text>
</comment>
<dbReference type="SUPFAM" id="SSF50129">
    <property type="entry name" value="GroES-like"/>
    <property type="match status" value="1"/>
</dbReference>
<dbReference type="PANTHER" id="PTHR45348:SF3">
    <property type="entry name" value="ENOYL REDUCTASE (ER) DOMAIN-CONTAINING PROTEIN"/>
    <property type="match status" value="1"/>
</dbReference>
<dbReference type="InterPro" id="IPR047122">
    <property type="entry name" value="Trans-enoyl_RdTase-like"/>
</dbReference>
<dbReference type="InterPro" id="IPR011032">
    <property type="entry name" value="GroES-like_sf"/>
</dbReference>
<evidence type="ECO:0000313" key="7">
    <source>
        <dbReference type="Proteomes" id="UP000813461"/>
    </source>
</evidence>
<protein>
    <submittedName>
        <fullName evidence="6">Chaperonin 10-like protein</fullName>
    </submittedName>
</protein>
<dbReference type="GO" id="GO:0016651">
    <property type="term" value="F:oxidoreductase activity, acting on NAD(P)H"/>
    <property type="evidence" value="ECO:0007669"/>
    <property type="project" value="InterPro"/>
</dbReference>
<dbReference type="OrthoDB" id="48317at2759"/>
<dbReference type="Pfam" id="PF08240">
    <property type="entry name" value="ADH_N"/>
    <property type="match status" value="1"/>
</dbReference>
<proteinExistence type="inferred from homology"/>
<accession>A0A8K0R3Y1</accession>
<evidence type="ECO:0000256" key="3">
    <source>
        <dbReference type="ARBA" id="ARBA00023002"/>
    </source>
</evidence>
<dbReference type="InterPro" id="IPR036291">
    <property type="entry name" value="NAD(P)-bd_dom_sf"/>
</dbReference>
<dbReference type="CDD" id="cd08249">
    <property type="entry name" value="enoyl_reductase_like"/>
    <property type="match status" value="1"/>
</dbReference>
<dbReference type="Gene3D" id="3.90.180.10">
    <property type="entry name" value="Medium-chain alcohol dehydrogenases, catalytic domain"/>
    <property type="match status" value="1"/>
</dbReference>
<dbReference type="SUPFAM" id="SSF51735">
    <property type="entry name" value="NAD(P)-binding Rossmann-fold domains"/>
    <property type="match status" value="1"/>
</dbReference>
<dbReference type="Gene3D" id="3.40.50.720">
    <property type="entry name" value="NAD(P)-binding Rossmann-like Domain"/>
    <property type="match status" value="1"/>
</dbReference>
<name>A0A8K0R3Y1_9PLEO</name>
<dbReference type="Pfam" id="PF00107">
    <property type="entry name" value="ADH_zinc_N"/>
    <property type="match status" value="1"/>
</dbReference>
<organism evidence="6 7">
    <name type="scientific">Paraphoma chrysanthemicola</name>
    <dbReference type="NCBI Taxonomy" id="798071"/>
    <lineage>
        <taxon>Eukaryota</taxon>
        <taxon>Fungi</taxon>
        <taxon>Dikarya</taxon>
        <taxon>Ascomycota</taxon>
        <taxon>Pezizomycotina</taxon>
        <taxon>Dothideomycetes</taxon>
        <taxon>Pleosporomycetidae</taxon>
        <taxon>Pleosporales</taxon>
        <taxon>Pleosporineae</taxon>
        <taxon>Phaeosphaeriaceae</taxon>
        <taxon>Paraphoma</taxon>
    </lineage>
</organism>
<evidence type="ECO:0000259" key="5">
    <source>
        <dbReference type="SMART" id="SM00829"/>
    </source>
</evidence>
<dbReference type="InterPro" id="IPR013149">
    <property type="entry name" value="ADH-like_C"/>
</dbReference>
<comment type="caution">
    <text evidence="6">The sequence shown here is derived from an EMBL/GenBank/DDBJ whole genome shotgun (WGS) entry which is preliminary data.</text>
</comment>
<feature type="region of interest" description="Disordered" evidence="4">
    <location>
        <begin position="1"/>
        <end position="23"/>
    </location>
</feature>
<dbReference type="InterPro" id="IPR013154">
    <property type="entry name" value="ADH-like_N"/>
</dbReference>
<dbReference type="EMBL" id="JAGMVJ010000014">
    <property type="protein sequence ID" value="KAH7082483.1"/>
    <property type="molecule type" value="Genomic_DNA"/>
</dbReference>
<gene>
    <name evidence="6" type="ORF">FB567DRAFT_605867</name>
</gene>
<evidence type="ECO:0000256" key="2">
    <source>
        <dbReference type="ARBA" id="ARBA00011245"/>
    </source>
</evidence>
<evidence type="ECO:0000313" key="6">
    <source>
        <dbReference type="EMBL" id="KAH7082483.1"/>
    </source>
</evidence>
<dbReference type="InterPro" id="IPR020843">
    <property type="entry name" value="ER"/>
</dbReference>
<keyword evidence="3" id="KW-0560">Oxidoreductase</keyword>
<sequence>MKAITVAQPGAAPQVTSDIPTPSPGEGQVLVKTLYTAINPVDEITASTGALVDAWPHTPGCDSAGVITQLGPNPISALGHEFKVGDKVFGCTRVGQKGYTAWSESHLFDASICIPLPSTLPLPAAASIGTALLTAAIGIFEHLAIPFPDPANLPAAGARDEWALVFGGAGSVGQASVQLLKVAGFKVIATGGAGSAELLKNIGASATVDYKQSTDAIVEEVKRVTNGNLAYAFDAVGKNNDVLTAVYTALQDTTPGPRHYVTTDDWAPLPVLANTTAGGIQLGPIGQPSATKLNVFLQKVIPVLFKLLEQETIKPSAYSVEGAGIEGVLKAWEVQKSGVKGSTKVVVKIADE</sequence>
<feature type="domain" description="Enoyl reductase (ER)" evidence="5">
    <location>
        <begin position="10"/>
        <end position="347"/>
    </location>
</feature>
<dbReference type="Proteomes" id="UP000813461">
    <property type="component" value="Unassembled WGS sequence"/>
</dbReference>
<comment type="subunit">
    <text evidence="2">Monomer.</text>
</comment>
<evidence type="ECO:0000256" key="4">
    <source>
        <dbReference type="SAM" id="MobiDB-lite"/>
    </source>
</evidence>
<reference evidence="6" key="1">
    <citation type="journal article" date="2021" name="Nat. Commun.">
        <title>Genetic determinants of endophytism in the Arabidopsis root mycobiome.</title>
        <authorList>
            <person name="Mesny F."/>
            <person name="Miyauchi S."/>
            <person name="Thiergart T."/>
            <person name="Pickel B."/>
            <person name="Atanasova L."/>
            <person name="Karlsson M."/>
            <person name="Huettel B."/>
            <person name="Barry K.W."/>
            <person name="Haridas S."/>
            <person name="Chen C."/>
            <person name="Bauer D."/>
            <person name="Andreopoulos W."/>
            <person name="Pangilinan J."/>
            <person name="LaButti K."/>
            <person name="Riley R."/>
            <person name="Lipzen A."/>
            <person name="Clum A."/>
            <person name="Drula E."/>
            <person name="Henrissat B."/>
            <person name="Kohler A."/>
            <person name="Grigoriev I.V."/>
            <person name="Martin F.M."/>
            <person name="Hacquard S."/>
        </authorList>
    </citation>
    <scope>NUCLEOTIDE SEQUENCE</scope>
    <source>
        <strain evidence="6">MPI-SDFR-AT-0120</strain>
    </source>
</reference>